<evidence type="ECO:0000313" key="1">
    <source>
        <dbReference type="EMBL" id="MBL4917763.1"/>
    </source>
</evidence>
<dbReference type="AlphaFoldDB" id="A0A8K0Y140"/>
<gene>
    <name evidence="1" type="ORF">JL811_11075</name>
</gene>
<name>A0A8K0Y140_9RHOB</name>
<sequence length="208" mass="22704">MKSGPFIKAVAAAYRLDAQTVTLFARSLKEAGHMTSGARGVNAPHMMPGDLAALTIALLATEKPTKAVEMFEAVAGMQLVGEGHHGAVKSQLPDKDHTFLDLLTYLCDPKNKLDSKFPFQIEVTGAANATLKRPDLAVMYWNRSEAERLQSFWDNAPAEWDEGNADALAAEFDTSPMSAFGMVTTREISSTTLLNLRRFVFLDLPQEG</sequence>
<keyword evidence="2" id="KW-1185">Reference proteome</keyword>
<proteinExistence type="predicted"/>
<dbReference type="RefSeq" id="WP_202688688.1">
    <property type="nucleotide sequence ID" value="NZ_JAESVN010000004.1"/>
</dbReference>
<evidence type="ECO:0000313" key="2">
    <source>
        <dbReference type="Proteomes" id="UP000648908"/>
    </source>
</evidence>
<accession>A0A8K0Y140</accession>
<comment type="caution">
    <text evidence="1">The sequence shown here is derived from an EMBL/GenBank/DDBJ whole genome shotgun (WGS) entry which is preliminary data.</text>
</comment>
<reference evidence="1" key="1">
    <citation type="submission" date="2021-01" db="EMBL/GenBank/DDBJ databases">
        <title>Tabrizicola alba sp. nov. a motile alkaliphilic bacterium isolated from a soda lake.</title>
        <authorList>
            <person name="Szuroczki S."/>
            <person name="Abbaszade G."/>
            <person name="Schumann P."/>
            <person name="Toth E."/>
        </authorList>
    </citation>
    <scope>NUCLEOTIDE SEQUENCE</scope>
    <source>
        <strain evidence="1">DMG-N-6</strain>
    </source>
</reference>
<dbReference type="Proteomes" id="UP000648908">
    <property type="component" value="Unassembled WGS sequence"/>
</dbReference>
<protein>
    <submittedName>
        <fullName evidence="1">Uncharacterized protein</fullName>
    </submittedName>
</protein>
<dbReference type="EMBL" id="JAESVN010000004">
    <property type="protein sequence ID" value="MBL4917763.1"/>
    <property type="molecule type" value="Genomic_DNA"/>
</dbReference>
<organism evidence="1 2">
    <name type="scientific">Szabonella alba</name>
    <dbReference type="NCBI Taxonomy" id="2804194"/>
    <lineage>
        <taxon>Bacteria</taxon>
        <taxon>Pseudomonadati</taxon>
        <taxon>Pseudomonadota</taxon>
        <taxon>Alphaproteobacteria</taxon>
        <taxon>Rhodobacterales</taxon>
        <taxon>Paracoccaceae</taxon>
        <taxon>Szabonella</taxon>
    </lineage>
</organism>